<evidence type="ECO:0000259" key="14">
    <source>
        <dbReference type="SMART" id="SM00918"/>
    </source>
</evidence>
<keyword evidence="8" id="KW-0675">Receptor</keyword>
<evidence type="ECO:0000313" key="16">
    <source>
        <dbReference type="Proteomes" id="UP001283361"/>
    </source>
</evidence>
<dbReference type="GO" id="GO:0005886">
    <property type="term" value="C:plasma membrane"/>
    <property type="evidence" value="ECO:0007669"/>
    <property type="project" value="UniProtKB-SubCell"/>
</dbReference>
<keyword evidence="3" id="KW-1003">Cell membrane</keyword>
<keyword evidence="10" id="KW-1071">Ligand-gated ion channel</keyword>
<dbReference type="InterPro" id="IPR052192">
    <property type="entry name" value="Insect_Ionotropic_Sensory_Rcpt"/>
</dbReference>
<keyword evidence="9" id="KW-0325">Glycoprotein</keyword>
<accession>A0AAE1E1Z2</accession>
<evidence type="ECO:0000256" key="1">
    <source>
        <dbReference type="ARBA" id="ARBA00004651"/>
    </source>
</evidence>
<keyword evidence="4 12" id="KW-0812">Transmembrane</keyword>
<keyword evidence="11" id="KW-0407">Ion channel</keyword>
<evidence type="ECO:0000256" key="9">
    <source>
        <dbReference type="ARBA" id="ARBA00023180"/>
    </source>
</evidence>
<organism evidence="15 16">
    <name type="scientific">Elysia crispata</name>
    <name type="common">lettuce slug</name>
    <dbReference type="NCBI Taxonomy" id="231223"/>
    <lineage>
        <taxon>Eukaryota</taxon>
        <taxon>Metazoa</taxon>
        <taxon>Spiralia</taxon>
        <taxon>Lophotrochozoa</taxon>
        <taxon>Mollusca</taxon>
        <taxon>Gastropoda</taxon>
        <taxon>Heterobranchia</taxon>
        <taxon>Euthyneura</taxon>
        <taxon>Panpulmonata</taxon>
        <taxon>Sacoglossa</taxon>
        <taxon>Placobranchoidea</taxon>
        <taxon>Plakobranchidae</taxon>
        <taxon>Elysia</taxon>
    </lineage>
</organism>
<evidence type="ECO:0000313" key="15">
    <source>
        <dbReference type="EMBL" id="KAK3790635.1"/>
    </source>
</evidence>
<evidence type="ECO:0000256" key="4">
    <source>
        <dbReference type="ARBA" id="ARBA00022692"/>
    </source>
</evidence>
<dbReference type="SUPFAM" id="SSF53850">
    <property type="entry name" value="Periplasmic binding protein-like II"/>
    <property type="match status" value="1"/>
</dbReference>
<keyword evidence="7 12" id="KW-0472">Membrane</keyword>
<dbReference type="SMART" id="SM00918">
    <property type="entry name" value="Lig_chan-Glu_bd"/>
    <property type="match status" value="1"/>
</dbReference>
<comment type="subcellular location">
    <subcellularLocation>
        <location evidence="1">Cell membrane</location>
        <topology evidence="1">Multi-pass membrane protein</topology>
    </subcellularLocation>
</comment>
<gene>
    <name evidence="15" type="ORF">RRG08_048761</name>
</gene>
<dbReference type="Proteomes" id="UP001283361">
    <property type="component" value="Unassembled WGS sequence"/>
</dbReference>
<dbReference type="Gene3D" id="1.10.287.70">
    <property type="match status" value="1"/>
</dbReference>
<feature type="domain" description="Ionotropic glutamate receptor C-terminal" evidence="13">
    <location>
        <begin position="436"/>
        <end position="799"/>
    </location>
</feature>
<protein>
    <submittedName>
        <fullName evidence="15">Uncharacterized protein</fullName>
    </submittedName>
</protein>
<evidence type="ECO:0000256" key="6">
    <source>
        <dbReference type="ARBA" id="ARBA00023065"/>
    </source>
</evidence>
<feature type="domain" description="Ionotropic glutamate receptor L-glutamate and glycine-binding" evidence="14">
    <location>
        <begin position="446"/>
        <end position="507"/>
    </location>
</feature>
<sequence>MKAESWEIHQEYYILQLQLALMPGRKHPIKTHLSAPPGMVNRSVWCRAGMWTYLLVLAAFTLHRRSIAAGLGMADQAPHYHIAVVRMGPAAHKRSEPSSTVVDCQEVSWSNGTINATEAAVIPGDLFNLFREVVKLTEARLFDFVLIDQDLTTPSIVHAIIDSTPYRQALDRVLMIRGDTNCARHWCHVLEHLQSQLAYGESGGDTNALAPKPEHRPTSLAFGEAVPLDQWVRIFERRAKVILSIAENAGWDQFLLLFDDNFEIQARELHRVASETRYSRLRLRLTSLSDWSALRHNILQYFETSTDFNFILLSTVSRAQELLQMVLSLEAEIGKRILVTGRSNWLLISQGGVIHPDLWLFQSRFDNIAILSDPEDIPDLTDEEGEPRDSVQVLTTLLYKTGRRELAVVGTLNQFWTFYSHSHTFPNIKFGFNGRKFIVTTNMWDPYVYRSMKSNGEYEYTGFCIDLAYELARTLNFTIEFTEPPDGGWGADTGNGTWAGMVGQILREEVDIIIAPIGVTMAREKVIDFTFAFFYDDSAVILKKPDPDESKWRTYIDIFRIEVLYCIFAALGFSAALLTGVEYLVKRIHVFHDPDQKVFARTYLGSLLYLFGAMFNQGGQNLPYSSTGRIFISSWWLFCLVVAGTFGGNLIAVLTVSKDKPPFNTLAEMASQSDYTFGTLGNSMWTTLFETSPRPEFQAISRKMEAFYADDPSVYSYDPNVHLKRLKEGGYAYIADNGMFTNWLAYNCDLMILKEKFFPAKYAIGLPNHSAYTKLFSEQVVKVYESGLLQVWVKKWWPSRSFCAGSLVTEARTLNLKDVQSAFYLLGVGVIVAATMLLSELAQSIMKSLIPTSFLDIKVVPESIKKAISKENLYKKKRDLHLKSWW</sequence>
<reference evidence="15" key="1">
    <citation type="journal article" date="2023" name="G3 (Bethesda)">
        <title>A reference genome for the long-term kleptoplast-retaining sea slug Elysia crispata morphotype clarki.</title>
        <authorList>
            <person name="Eastman K.E."/>
            <person name="Pendleton A.L."/>
            <person name="Shaikh M.A."/>
            <person name="Suttiyut T."/>
            <person name="Ogas R."/>
            <person name="Tomko P."/>
            <person name="Gavelis G."/>
            <person name="Widhalm J.R."/>
            <person name="Wisecaver J.H."/>
        </authorList>
    </citation>
    <scope>NUCLEOTIDE SEQUENCE</scope>
    <source>
        <strain evidence="15">ECLA1</strain>
    </source>
</reference>
<evidence type="ECO:0000256" key="12">
    <source>
        <dbReference type="SAM" id="Phobius"/>
    </source>
</evidence>
<dbReference type="GO" id="GO:0050906">
    <property type="term" value="P:detection of stimulus involved in sensory perception"/>
    <property type="evidence" value="ECO:0007669"/>
    <property type="project" value="UniProtKB-ARBA"/>
</dbReference>
<evidence type="ECO:0000256" key="7">
    <source>
        <dbReference type="ARBA" id="ARBA00023136"/>
    </source>
</evidence>
<dbReference type="EMBL" id="JAWDGP010001522">
    <property type="protein sequence ID" value="KAK3790635.1"/>
    <property type="molecule type" value="Genomic_DNA"/>
</dbReference>
<dbReference type="GO" id="GO:0015276">
    <property type="term" value="F:ligand-gated monoatomic ion channel activity"/>
    <property type="evidence" value="ECO:0007669"/>
    <property type="project" value="InterPro"/>
</dbReference>
<proteinExistence type="predicted"/>
<feature type="transmembrane region" description="Helical" evidence="12">
    <location>
        <begin position="563"/>
        <end position="586"/>
    </location>
</feature>
<evidence type="ECO:0000256" key="8">
    <source>
        <dbReference type="ARBA" id="ARBA00023170"/>
    </source>
</evidence>
<feature type="transmembrane region" description="Helical" evidence="12">
    <location>
        <begin position="822"/>
        <end position="842"/>
    </location>
</feature>
<dbReference type="Pfam" id="PF00060">
    <property type="entry name" value="Lig_chan"/>
    <property type="match status" value="1"/>
</dbReference>
<dbReference type="InterPro" id="IPR001320">
    <property type="entry name" value="Iontro_rcpt_C"/>
</dbReference>
<keyword evidence="5 12" id="KW-1133">Transmembrane helix</keyword>
<name>A0AAE1E1Z2_9GAST</name>
<evidence type="ECO:0000256" key="10">
    <source>
        <dbReference type="ARBA" id="ARBA00023286"/>
    </source>
</evidence>
<feature type="transmembrane region" description="Helical" evidence="12">
    <location>
        <begin position="598"/>
        <end position="615"/>
    </location>
</feature>
<dbReference type="SMART" id="SM00079">
    <property type="entry name" value="PBPe"/>
    <property type="match status" value="1"/>
</dbReference>
<dbReference type="FunFam" id="3.40.190.10:FF:000024">
    <property type="entry name" value="Glutamate receptor, ionotropic, delta 1"/>
    <property type="match status" value="1"/>
</dbReference>
<dbReference type="AlphaFoldDB" id="A0AAE1E1Z2"/>
<dbReference type="PANTHER" id="PTHR42643:SF24">
    <property type="entry name" value="IONOTROPIC RECEPTOR 60A"/>
    <property type="match status" value="1"/>
</dbReference>
<feature type="transmembrane region" description="Helical" evidence="12">
    <location>
        <begin position="635"/>
        <end position="656"/>
    </location>
</feature>
<keyword evidence="16" id="KW-1185">Reference proteome</keyword>
<evidence type="ECO:0000256" key="5">
    <source>
        <dbReference type="ARBA" id="ARBA00022989"/>
    </source>
</evidence>
<keyword evidence="2" id="KW-0813">Transport</keyword>
<evidence type="ECO:0000256" key="3">
    <source>
        <dbReference type="ARBA" id="ARBA00022475"/>
    </source>
</evidence>
<evidence type="ECO:0000256" key="11">
    <source>
        <dbReference type="ARBA" id="ARBA00023303"/>
    </source>
</evidence>
<dbReference type="Gene3D" id="3.40.190.10">
    <property type="entry name" value="Periplasmic binding protein-like II"/>
    <property type="match status" value="1"/>
</dbReference>
<dbReference type="PANTHER" id="PTHR42643">
    <property type="entry name" value="IONOTROPIC RECEPTOR 20A-RELATED"/>
    <property type="match status" value="1"/>
</dbReference>
<comment type="caution">
    <text evidence="15">The sequence shown here is derived from an EMBL/GenBank/DDBJ whole genome shotgun (WGS) entry which is preliminary data.</text>
</comment>
<dbReference type="InterPro" id="IPR019594">
    <property type="entry name" value="Glu/Gly-bd"/>
</dbReference>
<dbReference type="Pfam" id="PF10613">
    <property type="entry name" value="Lig_chan-Glu_bd"/>
    <property type="match status" value="1"/>
</dbReference>
<evidence type="ECO:0000259" key="13">
    <source>
        <dbReference type="SMART" id="SM00079"/>
    </source>
</evidence>
<keyword evidence="6" id="KW-0406">Ion transport</keyword>
<evidence type="ECO:0000256" key="2">
    <source>
        <dbReference type="ARBA" id="ARBA00022448"/>
    </source>
</evidence>